<keyword evidence="2" id="KW-0808">Transferase</keyword>
<dbReference type="InterPro" id="IPR052564">
    <property type="entry name" value="N-acetyltrans/Recomb-assoc"/>
</dbReference>
<evidence type="ECO:0000259" key="1">
    <source>
        <dbReference type="PROSITE" id="PS51186"/>
    </source>
</evidence>
<accession>A0A4P8II11</accession>
<dbReference type="CDD" id="cd04301">
    <property type="entry name" value="NAT_SF"/>
    <property type="match status" value="1"/>
</dbReference>
<dbReference type="OrthoDB" id="424368at2"/>
<dbReference type="InterPro" id="IPR000182">
    <property type="entry name" value="GNAT_dom"/>
</dbReference>
<evidence type="ECO:0000313" key="3">
    <source>
        <dbReference type="Proteomes" id="UP000298653"/>
    </source>
</evidence>
<sequence length="154" mass="17706">MKFEIHTYQTVDCVEIVKLFYETVHAVNAADYTKEQLDAWTAGSETRRAFEWNLSFLEHTSLTAKAGGKIIGFADMDADGYLDRLYIHKDYQRIGVAAALVRELESHSDKRSFRTFASITAKPFFKKQGYRAVKEQQVNRNGILLTNFLMVKEL</sequence>
<gene>
    <name evidence="2" type="ORF">AR1Y2_2219</name>
</gene>
<dbReference type="Pfam" id="PF13673">
    <property type="entry name" value="Acetyltransf_10"/>
    <property type="match status" value="1"/>
</dbReference>
<reference evidence="2 3" key="1">
    <citation type="submission" date="2019-05" db="EMBL/GenBank/DDBJ databases">
        <title>Complete genome sequencing of Anaerostipes rhamnosivorans.</title>
        <authorList>
            <person name="Bui T.P.N."/>
            <person name="de Vos W.M."/>
        </authorList>
    </citation>
    <scope>NUCLEOTIDE SEQUENCE [LARGE SCALE GENOMIC DNA]</scope>
    <source>
        <strain evidence="2 3">1y2</strain>
    </source>
</reference>
<protein>
    <submittedName>
        <fullName evidence="2">Histone acetyltransferase HPA2 and related acetyltransferase</fullName>
    </submittedName>
</protein>
<dbReference type="GO" id="GO:0016747">
    <property type="term" value="F:acyltransferase activity, transferring groups other than amino-acyl groups"/>
    <property type="evidence" value="ECO:0007669"/>
    <property type="project" value="InterPro"/>
</dbReference>
<dbReference type="PROSITE" id="PS51186">
    <property type="entry name" value="GNAT"/>
    <property type="match status" value="1"/>
</dbReference>
<evidence type="ECO:0000313" key="2">
    <source>
        <dbReference type="EMBL" id="QCP35673.1"/>
    </source>
</evidence>
<dbReference type="Gene3D" id="3.40.630.30">
    <property type="match status" value="1"/>
</dbReference>
<dbReference type="RefSeq" id="WP_137329003.1">
    <property type="nucleotide sequence ID" value="NZ_CP040058.1"/>
</dbReference>
<dbReference type="SUPFAM" id="SSF55729">
    <property type="entry name" value="Acyl-CoA N-acyltransferases (Nat)"/>
    <property type="match status" value="1"/>
</dbReference>
<dbReference type="PANTHER" id="PTHR43451:SF1">
    <property type="entry name" value="ACETYLTRANSFERASE"/>
    <property type="match status" value="1"/>
</dbReference>
<feature type="domain" description="N-acetyltransferase" evidence="1">
    <location>
        <begin position="3"/>
        <end position="154"/>
    </location>
</feature>
<proteinExistence type="predicted"/>
<name>A0A4P8II11_9FIRM</name>
<dbReference type="Proteomes" id="UP000298653">
    <property type="component" value="Chromosome"/>
</dbReference>
<organism evidence="2 3">
    <name type="scientific">Anaerostipes rhamnosivorans</name>
    <dbReference type="NCBI Taxonomy" id="1229621"/>
    <lineage>
        <taxon>Bacteria</taxon>
        <taxon>Bacillati</taxon>
        <taxon>Bacillota</taxon>
        <taxon>Clostridia</taxon>
        <taxon>Lachnospirales</taxon>
        <taxon>Lachnospiraceae</taxon>
        <taxon>Anaerostipes</taxon>
    </lineage>
</organism>
<dbReference type="EMBL" id="CP040058">
    <property type="protein sequence ID" value="QCP35673.1"/>
    <property type="molecule type" value="Genomic_DNA"/>
</dbReference>
<dbReference type="InterPro" id="IPR016181">
    <property type="entry name" value="Acyl_CoA_acyltransferase"/>
</dbReference>
<dbReference type="KEGG" id="arf:AR1Y2_2219"/>
<dbReference type="PANTHER" id="PTHR43451">
    <property type="entry name" value="ACETYLTRANSFERASE (GNAT) FAMILY PROTEIN"/>
    <property type="match status" value="1"/>
</dbReference>
<keyword evidence="3" id="KW-1185">Reference proteome</keyword>
<dbReference type="AlphaFoldDB" id="A0A4P8II11"/>